<gene>
    <name evidence="2" type="ORF">XK09_05650</name>
</gene>
<reference evidence="2 3" key="1">
    <citation type="submission" date="2019-07" db="EMBL/GenBank/DDBJ databases">
        <title>Rapid identification of Enteric Bacteria from Whole Genome Sequences (WGS) using Average Nucleotide Identity (ANI).</title>
        <authorList>
            <person name="Lane C."/>
        </authorList>
    </citation>
    <scope>NUCLEOTIDE SEQUENCE [LARGE SCALE GENOMIC DNA]</scope>
    <source>
        <strain evidence="2 3">2013D-9588</strain>
    </source>
</reference>
<feature type="domain" description="Glycosyltransferase 2-like" evidence="1">
    <location>
        <begin position="5"/>
        <end position="132"/>
    </location>
</feature>
<evidence type="ECO:0000259" key="1">
    <source>
        <dbReference type="Pfam" id="PF00535"/>
    </source>
</evidence>
<organism evidence="2 3">
    <name type="scientific">Campylobacter lanienae</name>
    <dbReference type="NCBI Taxonomy" id="75658"/>
    <lineage>
        <taxon>Bacteria</taxon>
        <taxon>Pseudomonadati</taxon>
        <taxon>Campylobacterota</taxon>
        <taxon>Epsilonproteobacteria</taxon>
        <taxon>Campylobacterales</taxon>
        <taxon>Campylobacteraceae</taxon>
        <taxon>Campylobacter</taxon>
    </lineage>
</organism>
<dbReference type="EMBL" id="VOAV01000026">
    <property type="protein sequence ID" value="TWO28318.1"/>
    <property type="molecule type" value="Genomic_DNA"/>
</dbReference>
<dbReference type="PANTHER" id="PTHR22916">
    <property type="entry name" value="GLYCOSYLTRANSFERASE"/>
    <property type="match status" value="1"/>
</dbReference>
<dbReference type="RefSeq" id="WP_147499016.1">
    <property type="nucleotide sequence ID" value="NZ_VOAV01000026.1"/>
</dbReference>
<sequence>MPKVSVLMPVYKTNEKYLKEAIASILNQTFTDFEFLILDDCPDDTREEIVKSYNDNRIKYSKNEKNLGITPSRNKLIDMAKGEYLAIFDHDDISLPTRFEQQVKYLDEHKDVGVVSCIIKFIDRDELLQHPINDTDIKLALIGYCALSHSASMIRKSILINNNIRYEEAFSPAEDYALWCRLIPFTNFYNIPEVLFHYRDHAENTSHKQESKMRQATFAIRNFVKNDNPRLYGDFLLKSSHINRIKLFGFIPLFKIIKQTNRIKIYLFYKILLFKSKSTIKLHGREI</sequence>
<comment type="caution">
    <text evidence="2">The sequence shown here is derived from an EMBL/GenBank/DDBJ whole genome shotgun (WGS) entry which is preliminary data.</text>
</comment>
<dbReference type="Proteomes" id="UP000321599">
    <property type="component" value="Unassembled WGS sequence"/>
</dbReference>
<accession>A0ABY3G8L2</accession>
<name>A0ABY3G8L2_9BACT</name>
<dbReference type="PANTHER" id="PTHR22916:SF3">
    <property type="entry name" value="UDP-GLCNAC:BETAGAL BETA-1,3-N-ACETYLGLUCOSAMINYLTRANSFERASE-LIKE PROTEIN 1"/>
    <property type="match status" value="1"/>
</dbReference>
<dbReference type="Pfam" id="PF00535">
    <property type="entry name" value="Glycos_transf_2"/>
    <property type="match status" value="1"/>
</dbReference>
<dbReference type="InterPro" id="IPR029044">
    <property type="entry name" value="Nucleotide-diphossugar_trans"/>
</dbReference>
<evidence type="ECO:0000313" key="3">
    <source>
        <dbReference type="Proteomes" id="UP000321599"/>
    </source>
</evidence>
<dbReference type="SUPFAM" id="SSF53448">
    <property type="entry name" value="Nucleotide-diphospho-sugar transferases"/>
    <property type="match status" value="1"/>
</dbReference>
<protein>
    <submittedName>
        <fullName evidence="2">Glycosyltransferase</fullName>
    </submittedName>
</protein>
<proteinExistence type="predicted"/>
<dbReference type="InterPro" id="IPR001173">
    <property type="entry name" value="Glyco_trans_2-like"/>
</dbReference>
<dbReference type="Gene3D" id="3.90.550.10">
    <property type="entry name" value="Spore Coat Polysaccharide Biosynthesis Protein SpsA, Chain A"/>
    <property type="match status" value="1"/>
</dbReference>
<evidence type="ECO:0000313" key="2">
    <source>
        <dbReference type="EMBL" id="TWO28318.1"/>
    </source>
</evidence>
<keyword evidence="3" id="KW-1185">Reference proteome</keyword>